<evidence type="ECO:0000256" key="2">
    <source>
        <dbReference type="ARBA" id="ARBA00022980"/>
    </source>
</evidence>
<dbReference type="SUPFAM" id="SSF50249">
    <property type="entry name" value="Nucleic acid-binding proteins"/>
    <property type="match status" value="3"/>
</dbReference>
<dbReference type="PANTHER" id="PTHR10724">
    <property type="entry name" value="30S RIBOSOMAL PROTEIN S1"/>
    <property type="match status" value="1"/>
</dbReference>
<dbReference type="Pfam" id="PF00575">
    <property type="entry name" value="S1"/>
    <property type="match status" value="3"/>
</dbReference>
<comment type="caution">
    <text evidence="5">The sequence shown here is derived from an EMBL/GenBank/DDBJ whole genome shotgun (WGS) entry which is preliminary data.</text>
</comment>
<dbReference type="Gene3D" id="2.40.50.140">
    <property type="entry name" value="Nucleic acid-binding proteins"/>
    <property type="match status" value="3"/>
</dbReference>
<dbReference type="GO" id="GO:0005840">
    <property type="term" value="C:ribosome"/>
    <property type="evidence" value="ECO:0007669"/>
    <property type="project" value="UniProtKB-KW"/>
</dbReference>
<evidence type="ECO:0000313" key="5">
    <source>
        <dbReference type="EMBL" id="EWM26097.1"/>
    </source>
</evidence>
<dbReference type="InterPro" id="IPR035104">
    <property type="entry name" value="Ribosomal_protein_S1-like"/>
</dbReference>
<gene>
    <name evidence="5" type="primary">rps1</name>
    <name evidence="5" type="ORF">Naga_100014g12</name>
</gene>
<dbReference type="PROSITE" id="PS50126">
    <property type="entry name" value="S1"/>
    <property type="match status" value="3"/>
</dbReference>
<dbReference type="GO" id="GO:0006412">
    <property type="term" value="P:translation"/>
    <property type="evidence" value="ECO:0007669"/>
    <property type="project" value="TreeGrafter"/>
</dbReference>
<evidence type="ECO:0000259" key="4">
    <source>
        <dbReference type="PROSITE" id="PS50126"/>
    </source>
</evidence>
<keyword evidence="2 5" id="KW-0689">Ribosomal protein</keyword>
<dbReference type="AlphaFoldDB" id="W7TJ69"/>
<dbReference type="GO" id="GO:0003729">
    <property type="term" value="F:mRNA binding"/>
    <property type="evidence" value="ECO:0007669"/>
    <property type="project" value="TreeGrafter"/>
</dbReference>
<dbReference type="EMBL" id="AZIL01000703">
    <property type="protein sequence ID" value="EWM26097.1"/>
    <property type="molecule type" value="Genomic_DNA"/>
</dbReference>
<proteinExistence type="inferred from homology"/>
<dbReference type="InterPro" id="IPR012340">
    <property type="entry name" value="NA-bd_OB-fold"/>
</dbReference>
<dbReference type="PRINTS" id="PR00681">
    <property type="entry name" value="RIBOSOMALS1"/>
</dbReference>
<evidence type="ECO:0000313" key="6">
    <source>
        <dbReference type="Proteomes" id="UP000019335"/>
    </source>
</evidence>
<name>W7TJ69_9STRA</name>
<dbReference type="OrthoDB" id="412781at2759"/>
<dbReference type="InterPro" id="IPR050437">
    <property type="entry name" value="Ribos_protein_bS1-like"/>
</dbReference>
<feature type="domain" description="S1 motif" evidence="4">
    <location>
        <begin position="224"/>
        <end position="288"/>
    </location>
</feature>
<reference evidence="5 6" key="1">
    <citation type="journal article" date="2014" name="Mol. Plant">
        <title>Chromosome Scale Genome Assembly and Transcriptome Profiling of Nannochloropsis gaditana in Nitrogen Depletion.</title>
        <authorList>
            <person name="Corteggiani Carpinelli E."/>
            <person name="Telatin A."/>
            <person name="Vitulo N."/>
            <person name="Forcato C."/>
            <person name="D'Angelo M."/>
            <person name="Schiavon R."/>
            <person name="Vezzi A."/>
            <person name="Giacometti G.M."/>
            <person name="Morosinotto T."/>
            <person name="Valle G."/>
        </authorList>
    </citation>
    <scope>NUCLEOTIDE SEQUENCE [LARGE SCALE GENOMIC DNA]</scope>
    <source>
        <strain evidence="5 6">B-31</strain>
    </source>
</reference>
<comment type="similarity">
    <text evidence="1">Belongs to the bacterial ribosomal protein bS1 family.</text>
</comment>
<protein>
    <submittedName>
        <fullName evidence="5">30s ribosomal protein s1</fullName>
    </submittedName>
</protein>
<dbReference type="CDD" id="cd04465">
    <property type="entry name" value="S1_RPS1_repeat_ec2_hs2"/>
    <property type="match status" value="1"/>
</dbReference>
<organism evidence="5 6">
    <name type="scientific">Nannochloropsis gaditana</name>
    <dbReference type="NCBI Taxonomy" id="72520"/>
    <lineage>
        <taxon>Eukaryota</taxon>
        <taxon>Sar</taxon>
        <taxon>Stramenopiles</taxon>
        <taxon>Ochrophyta</taxon>
        <taxon>Eustigmatophyceae</taxon>
        <taxon>Eustigmatales</taxon>
        <taxon>Monodopsidaceae</taxon>
        <taxon>Nannochloropsis</taxon>
    </lineage>
</organism>
<evidence type="ECO:0000256" key="3">
    <source>
        <dbReference type="ARBA" id="ARBA00023274"/>
    </source>
</evidence>
<dbReference type="PANTHER" id="PTHR10724:SF7">
    <property type="entry name" value="SMALL RIBOSOMAL SUBUNIT PROTEIN BS1C"/>
    <property type="match status" value="1"/>
</dbReference>
<feature type="domain" description="S1 motif" evidence="4">
    <location>
        <begin position="137"/>
        <end position="206"/>
    </location>
</feature>
<dbReference type="InterPro" id="IPR003029">
    <property type="entry name" value="S1_domain"/>
</dbReference>
<dbReference type="GO" id="GO:0003735">
    <property type="term" value="F:structural constituent of ribosome"/>
    <property type="evidence" value="ECO:0007669"/>
    <property type="project" value="TreeGrafter"/>
</dbReference>
<accession>W7TJ69</accession>
<dbReference type="SMART" id="SM00316">
    <property type="entry name" value="S1"/>
    <property type="match status" value="3"/>
</dbReference>
<keyword evidence="6" id="KW-1185">Reference proteome</keyword>
<dbReference type="Proteomes" id="UP000019335">
    <property type="component" value="Chromosome 9"/>
</dbReference>
<keyword evidence="3" id="KW-0687">Ribonucleoprotein</keyword>
<dbReference type="GO" id="GO:1990904">
    <property type="term" value="C:ribonucleoprotein complex"/>
    <property type="evidence" value="ECO:0007669"/>
    <property type="project" value="UniProtKB-KW"/>
</dbReference>
<feature type="domain" description="S1 motif" evidence="4">
    <location>
        <begin position="302"/>
        <end position="370"/>
    </location>
</feature>
<sequence length="465" mass="50821">MGRRTVILAAALPALGAAFLLPAGIRQSWVGKSQGPRQQGKLSMTRQGVQDKMERAFMKNAIMDKRSFGYTLVEAESEYDADFRPGQDEDDDVDGEAEVFSPLELKAMYGEEYTGPFKEVDIGSGIGDFSLPSYSKGELIKGIVLEYDNGGALVDVGSKAPAFLPGREVSINPADKMQDIVRLDEELEFQVISDGDEDGAIMLSLKRIQYEKTWESLLKLQAADASFKGTVTGVNKGGAIVLVEGLRAFLPGSHLSGVYADESLVGQVLPLKFLELNKENGKLVVSHRRALVDSQMDSMSRGDVVVGMVKLLKPYGAFVEVNGMSGLLHISQVSYDRVEDLSLVVQPGQKIKCMIVDHDKVNGRIALSTKTLEPEPGDMLRDRQKVFDMAEVTAKKYHERMEAERKAREEAAKDIVLGLSEGLTGLDGGYENLDSDPLAGLDAFKMDPLAGIQMEPIYTDKEGEK</sequence>
<evidence type="ECO:0000256" key="1">
    <source>
        <dbReference type="ARBA" id="ARBA00006767"/>
    </source>
</evidence>